<keyword evidence="3" id="KW-1185">Reference proteome</keyword>
<dbReference type="InterPro" id="IPR050177">
    <property type="entry name" value="Lipid_A_modif_metabolic_enz"/>
</dbReference>
<dbReference type="InterPro" id="IPR036291">
    <property type="entry name" value="NAD(P)-bd_dom_sf"/>
</dbReference>
<evidence type="ECO:0000313" key="2">
    <source>
        <dbReference type="EMBL" id="GEP44353.1"/>
    </source>
</evidence>
<dbReference type="InterPro" id="IPR001509">
    <property type="entry name" value="Epimerase_deHydtase"/>
</dbReference>
<dbReference type="PANTHER" id="PTHR43245">
    <property type="entry name" value="BIFUNCTIONAL POLYMYXIN RESISTANCE PROTEIN ARNA"/>
    <property type="match status" value="1"/>
</dbReference>
<dbReference type="EMBL" id="BKAG01000029">
    <property type="protein sequence ID" value="GEP44353.1"/>
    <property type="molecule type" value="Genomic_DNA"/>
</dbReference>
<evidence type="ECO:0000313" key="3">
    <source>
        <dbReference type="Proteomes" id="UP000321577"/>
    </source>
</evidence>
<gene>
    <name evidence="2" type="primary">cdh</name>
    <name evidence="2" type="ORF">BGE01nite_36440</name>
</gene>
<dbReference type="OrthoDB" id="9811743at2"/>
<proteinExistence type="predicted"/>
<accession>A0A512MC99</accession>
<dbReference type="PANTHER" id="PTHR43245:SF24">
    <property type="entry name" value="DEHYDROGENASE"/>
    <property type="match status" value="1"/>
</dbReference>
<comment type="caution">
    <text evidence="2">The sequence shown here is derived from an EMBL/GenBank/DDBJ whole genome shotgun (WGS) entry which is preliminary data.</text>
</comment>
<dbReference type="RefSeq" id="WP_146852221.1">
    <property type="nucleotide sequence ID" value="NZ_BKAG01000029.1"/>
</dbReference>
<dbReference type="SUPFAM" id="SSF51735">
    <property type="entry name" value="NAD(P)-binding Rossmann-fold domains"/>
    <property type="match status" value="1"/>
</dbReference>
<organism evidence="2 3">
    <name type="scientific">Brevifollis gellanilyticus</name>
    <dbReference type="NCBI Taxonomy" id="748831"/>
    <lineage>
        <taxon>Bacteria</taxon>
        <taxon>Pseudomonadati</taxon>
        <taxon>Verrucomicrobiota</taxon>
        <taxon>Verrucomicrobiia</taxon>
        <taxon>Verrucomicrobiales</taxon>
        <taxon>Verrucomicrobiaceae</taxon>
    </lineage>
</organism>
<name>A0A512MC99_9BACT</name>
<sequence length="322" mass="35933">MNPTRILITGASGFVGSSFCRRFAAREDLEIRGIGRRATDLPNYIRADLTHPLKLDWQPDVVIHAAARSSPWGSLKEFRKQNVEVTQNVIHFCEARKVPRLVYISSSSVFYREADQLGMTEESPIGPDFVNHYARTKYEGEELVRQFSASSCVLRPRAVFGAGDTVLFPRILKAAQQGKMAFISRPGEPPAIGDLIHIDSLCDYMLRAALDTSVTGSFNLTNDDPVELQAFLRRIFAELGLPETRRSIPRDKAMLIGTIIENVFKLLIPWKEPPITRFGVGVLGYSKTFDVRKSLGVLGPPSVSIEDGLRSFIDWQKPLLAA</sequence>
<dbReference type="AlphaFoldDB" id="A0A512MC99"/>
<evidence type="ECO:0000259" key="1">
    <source>
        <dbReference type="Pfam" id="PF01370"/>
    </source>
</evidence>
<dbReference type="Gene3D" id="3.40.50.720">
    <property type="entry name" value="NAD(P)-binding Rossmann-like Domain"/>
    <property type="match status" value="1"/>
</dbReference>
<feature type="domain" description="NAD-dependent epimerase/dehydratase" evidence="1">
    <location>
        <begin position="6"/>
        <end position="211"/>
    </location>
</feature>
<dbReference type="Proteomes" id="UP000321577">
    <property type="component" value="Unassembled WGS sequence"/>
</dbReference>
<dbReference type="Pfam" id="PF01370">
    <property type="entry name" value="Epimerase"/>
    <property type="match status" value="1"/>
</dbReference>
<protein>
    <submittedName>
        <fullName evidence="2">NAD(P)H steroid dehydrogenase</fullName>
    </submittedName>
</protein>
<reference evidence="2 3" key="1">
    <citation type="submission" date="2019-07" db="EMBL/GenBank/DDBJ databases">
        <title>Whole genome shotgun sequence of Brevifollis gellanilyticus NBRC 108608.</title>
        <authorList>
            <person name="Hosoyama A."/>
            <person name="Uohara A."/>
            <person name="Ohji S."/>
            <person name="Ichikawa N."/>
        </authorList>
    </citation>
    <scope>NUCLEOTIDE SEQUENCE [LARGE SCALE GENOMIC DNA]</scope>
    <source>
        <strain evidence="2 3">NBRC 108608</strain>
    </source>
</reference>